<accession>A0AA48HXH9</accession>
<evidence type="ECO:0000313" key="2">
    <source>
        <dbReference type="EMBL" id="BEI87339.1"/>
    </source>
</evidence>
<dbReference type="GeneID" id="85491210"/>
<feature type="compositionally biased region" description="Low complexity" evidence="1">
    <location>
        <begin position="24"/>
        <end position="49"/>
    </location>
</feature>
<feature type="region of interest" description="Disordered" evidence="1">
    <location>
        <begin position="1"/>
        <end position="77"/>
    </location>
</feature>
<protein>
    <submittedName>
        <fullName evidence="2">Uncharacterized protein</fullName>
    </submittedName>
</protein>
<dbReference type="EMBL" id="AP028212">
    <property type="protein sequence ID" value="BEI87339.1"/>
    <property type="molecule type" value="Genomic_DNA"/>
</dbReference>
<sequence>MGAGASKAARRLPTKAPTGTTTGSSDAAMRAARAAAAEQAASDAVQEQATAQQARGLEYGSGSRAPRVEDAPFSGEKDEQILKDGMDPQFLANLARMGQVKVPDAAVQIPARAQRTLAARNPLYTTRTLTPPPGTASAQTLSALLDAFKSIPPGRDAEALYKHAGMTKDQLKGVRRWVNSPSVTGEATRIEEGASQVVQQITELKAVWVDARDKDAPK</sequence>
<proteinExistence type="predicted"/>
<organism evidence="2 3">
    <name type="scientific">Cutaneotrichosporon cavernicola</name>
    <dbReference type="NCBI Taxonomy" id="279322"/>
    <lineage>
        <taxon>Eukaryota</taxon>
        <taxon>Fungi</taxon>
        <taxon>Dikarya</taxon>
        <taxon>Basidiomycota</taxon>
        <taxon>Agaricomycotina</taxon>
        <taxon>Tremellomycetes</taxon>
        <taxon>Trichosporonales</taxon>
        <taxon>Trichosporonaceae</taxon>
        <taxon>Cutaneotrichosporon</taxon>
    </lineage>
</organism>
<keyword evidence="3" id="KW-1185">Reference proteome</keyword>
<reference evidence="2" key="1">
    <citation type="journal article" date="2023" name="BMC Genomics">
        <title>Chromosome-level genome assemblies of Cutaneotrichosporon spp. (Trichosporonales, Basidiomycota) reveal imbalanced evolution between nucleotide sequences and chromosome synteny.</title>
        <authorList>
            <person name="Kobayashi Y."/>
            <person name="Kayamori A."/>
            <person name="Aoki K."/>
            <person name="Shiwa Y."/>
            <person name="Matsutani M."/>
            <person name="Fujita N."/>
            <person name="Sugita T."/>
            <person name="Iwasaki W."/>
            <person name="Tanaka N."/>
            <person name="Takashima M."/>
        </authorList>
    </citation>
    <scope>NUCLEOTIDE SEQUENCE</scope>
    <source>
        <strain evidence="2">HIS019</strain>
    </source>
</reference>
<dbReference type="Proteomes" id="UP001233271">
    <property type="component" value="Chromosome 1"/>
</dbReference>
<feature type="compositionally biased region" description="Basic and acidic residues" evidence="1">
    <location>
        <begin position="66"/>
        <end position="77"/>
    </location>
</feature>
<gene>
    <name evidence="2" type="ORF">CcaverHIS019_0100570</name>
</gene>
<dbReference type="AlphaFoldDB" id="A0AA48HXH9"/>
<evidence type="ECO:0000256" key="1">
    <source>
        <dbReference type="SAM" id="MobiDB-lite"/>
    </source>
</evidence>
<dbReference type="KEGG" id="ccac:CcaHIS019_0100570"/>
<evidence type="ECO:0000313" key="3">
    <source>
        <dbReference type="Proteomes" id="UP001233271"/>
    </source>
</evidence>
<dbReference type="RefSeq" id="XP_060452605.1">
    <property type="nucleotide sequence ID" value="XM_060601788.1"/>
</dbReference>
<name>A0AA48HXH9_9TREE</name>